<gene>
    <name evidence="2" type="ORF">MAR_020364</name>
</gene>
<accession>A0ABY7E581</accession>
<dbReference type="SUPFAM" id="SSF47473">
    <property type="entry name" value="EF-hand"/>
    <property type="match status" value="1"/>
</dbReference>
<keyword evidence="1" id="KW-0106">Calcium</keyword>
<keyword evidence="3" id="KW-1185">Reference proteome</keyword>
<evidence type="ECO:0000313" key="3">
    <source>
        <dbReference type="Proteomes" id="UP001164746"/>
    </source>
</evidence>
<reference evidence="2" key="1">
    <citation type="submission" date="2022-11" db="EMBL/GenBank/DDBJ databases">
        <title>Centuries of genome instability and evolution in soft-shell clam transmissible cancer (bioRxiv).</title>
        <authorList>
            <person name="Hart S.F.M."/>
            <person name="Yonemitsu M.A."/>
            <person name="Giersch R.M."/>
            <person name="Beal B.F."/>
            <person name="Arriagada G."/>
            <person name="Davis B.W."/>
            <person name="Ostrander E.A."/>
            <person name="Goff S.P."/>
            <person name="Metzger M.J."/>
        </authorList>
    </citation>
    <scope>NUCLEOTIDE SEQUENCE</scope>
    <source>
        <strain evidence="2">MELC-2E11</strain>
        <tissue evidence="2">Siphon/mantle</tissue>
    </source>
</reference>
<protein>
    <recommendedName>
        <fullName evidence="4">EF-hand domain-containing protein</fullName>
    </recommendedName>
</protein>
<name>A0ABY7E581_MYAAR</name>
<feature type="non-terminal residue" evidence="2">
    <location>
        <position position="81"/>
    </location>
</feature>
<organism evidence="2 3">
    <name type="scientific">Mya arenaria</name>
    <name type="common">Soft-shell clam</name>
    <dbReference type="NCBI Taxonomy" id="6604"/>
    <lineage>
        <taxon>Eukaryota</taxon>
        <taxon>Metazoa</taxon>
        <taxon>Spiralia</taxon>
        <taxon>Lophotrochozoa</taxon>
        <taxon>Mollusca</taxon>
        <taxon>Bivalvia</taxon>
        <taxon>Autobranchia</taxon>
        <taxon>Heteroconchia</taxon>
        <taxon>Euheterodonta</taxon>
        <taxon>Imparidentia</taxon>
        <taxon>Neoheterodontei</taxon>
        <taxon>Myida</taxon>
        <taxon>Myoidea</taxon>
        <taxon>Myidae</taxon>
        <taxon>Mya</taxon>
    </lineage>
</organism>
<evidence type="ECO:0008006" key="4">
    <source>
        <dbReference type="Google" id="ProtNLM"/>
    </source>
</evidence>
<dbReference type="PROSITE" id="PS00018">
    <property type="entry name" value="EF_HAND_1"/>
    <property type="match status" value="2"/>
</dbReference>
<dbReference type="Gene3D" id="1.10.238.10">
    <property type="entry name" value="EF-hand"/>
    <property type="match status" value="1"/>
</dbReference>
<dbReference type="InterPro" id="IPR018247">
    <property type="entry name" value="EF_Hand_1_Ca_BS"/>
</dbReference>
<evidence type="ECO:0000313" key="2">
    <source>
        <dbReference type="EMBL" id="WAR04995.1"/>
    </source>
</evidence>
<proteinExistence type="predicted"/>
<sequence>MLRDFMMFTADFDNDGKLSESEITWFYRNVARYDDYVAELYGSGFIEIADYDNDGLLNPEELLRMLLALDAHHWTNKRLMP</sequence>
<dbReference type="EMBL" id="CP111016">
    <property type="protein sequence ID" value="WAR04995.1"/>
    <property type="molecule type" value="Genomic_DNA"/>
</dbReference>
<dbReference type="InterPro" id="IPR011992">
    <property type="entry name" value="EF-hand-dom_pair"/>
</dbReference>
<evidence type="ECO:0000256" key="1">
    <source>
        <dbReference type="ARBA" id="ARBA00022837"/>
    </source>
</evidence>
<dbReference type="Proteomes" id="UP001164746">
    <property type="component" value="Chromosome 5"/>
</dbReference>